<evidence type="ECO:0000313" key="4">
    <source>
        <dbReference type="Proteomes" id="UP000759537"/>
    </source>
</evidence>
<gene>
    <name evidence="3" type="ORF">DFH94DRAFT_104138</name>
</gene>
<keyword evidence="4" id="KW-1185">Reference proteome</keyword>
<protein>
    <submittedName>
        <fullName evidence="3">Uncharacterized protein</fullName>
    </submittedName>
</protein>
<proteinExistence type="predicted"/>
<dbReference type="OrthoDB" id="3258371at2759"/>
<feature type="region of interest" description="Disordered" evidence="1">
    <location>
        <begin position="210"/>
        <end position="233"/>
    </location>
</feature>
<dbReference type="EMBL" id="WHVB01000014">
    <property type="protein sequence ID" value="KAF8476720.1"/>
    <property type="molecule type" value="Genomic_DNA"/>
</dbReference>
<evidence type="ECO:0000313" key="3">
    <source>
        <dbReference type="EMBL" id="KAF8476720.1"/>
    </source>
</evidence>
<sequence>MSSLVFVGMFSLTNGHLVHTTTTKRSGETVNVCHTHYTTAVWCQIPPHIPAELRIYSRAGESVYADSTVVFVVAKAYIPAGDVPGDLLLEALHVAPFPGNQSEDGFDRTLPDFQWPLTFCLGTVTGASTDLPNGQISFPVSTSDYVRGSTKSTTLLCILNKAKPRWINVPVPAQGTVISFIVMCSHLTMSGHLAVNIENLVFCSTAAPSYSADRTTDSKQSSPSSKRRKYCAEAPPRVLVSGASKTVPTCAPIPSPSQVDSLETSGSLSISTNAVGPGSM</sequence>
<feature type="signal peptide" evidence="2">
    <location>
        <begin position="1"/>
        <end position="15"/>
    </location>
</feature>
<feature type="region of interest" description="Disordered" evidence="1">
    <location>
        <begin position="246"/>
        <end position="280"/>
    </location>
</feature>
<feature type="compositionally biased region" description="Polar residues" evidence="1">
    <location>
        <begin position="256"/>
        <end position="274"/>
    </location>
</feature>
<evidence type="ECO:0000256" key="1">
    <source>
        <dbReference type="SAM" id="MobiDB-lite"/>
    </source>
</evidence>
<reference evidence="3" key="2">
    <citation type="journal article" date="2020" name="Nat. Commun.">
        <title>Large-scale genome sequencing of mycorrhizal fungi provides insights into the early evolution of symbiotic traits.</title>
        <authorList>
            <person name="Miyauchi S."/>
            <person name="Kiss E."/>
            <person name="Kuo A."/>
            <person name="Drula E."/>
            <person name="Kohler A."/>
            <person name="Sanchez-Garcia M."/>
            <person name="Morin E."/>
            <person name="Andreopoulos B."/>
            <person name="Barry K.W."/>
            <person name="Bonito G."/>
            <person name="Buee M."/>
            <person name="Carver A."/>
            <person name="Chen C."/>
            <person name="Cichocki N."/>
            <person name="Clum A."/>
            <person name="Culley D."/>
            <person name="Crous P.W."/>
            <person name="Fauchery L."/>
            <person name="Girlanda M."/>
            <person name="Hayes R.D."/>
            <person name="Keri Z."/>
            <person name="LaButti K."/>
            <person name="Lipzen A."/>
            <person name="Lombard V."/>
            <person name="Magnuson J."/>
            <person name="Maillard F."/>
            <person name="Murat C."/>
            <person name="Nolan M."/>
            <person name="Ohm R.A."/>
            <person name="Pangilinan J."/>
            <person name="Pereira M.F."/>
            <person name="Perotto S."/>
            <person name="Peter M."/>
            <person name="Pfister S."/>
            <person name="Riley R."/>
            <person name="Sitrit Y."/>
            <person name="Stielow J.B."/>
            <person name="Szollosi G."/>
            <person name="Zifcakova L."/>
            <person name="Stursova M."/>
            <person name="Spatafora J.W."/>
            <person name="Tedersoo L."/>
            <person name="Vaario L.M."/>
            <person name="Yamada A."/>
            <person name="Yan M."/>
            <person name="Wang P."/>
            <person name="Xu J."/>
            <person name="Bruns T."/>
            <person name="Baldrian P."/>
            <person name="Vilgalys R."/>
            <person name="Dunand C."/>
            <person name="Henrissat B."/>
            <person name="Grigoriev I.V."/>
            <person name="Hibbett D."/>
            <person name="Nagy L.G."/>
            <person name="Martin F.M."/>
        </authorList>
    </citation>
    <scope>NUCLEOTIDE SEQUENCE</scope>
    <source>
        <strain evidence="3">Prilba</strain>
    </source>
</reference>
<feature type="chain" id="PRO_5040240563" evidence="2">
    <location>
        <begin position="16"/>
        <end position="280"/>
    </location>
</feature>
<comment type="caution">
    <text evidence="3">The sequence shown here is derived from an EMBL/GenBank/DDBJ whole genome shotgun (WGS) entry which is preliminary data.</text>
</comment>
<dbReference type="Proteomes" id="UP000759537">
    <property type="component" value="Unassembled WGS sequence"/>
</dbReference>
<accession>A0A9P5MSA2</accession>
<keyword evidence="2" id="KW-0732">Signal</keyword>
<reference evidence="3" key="1">
    <citation type="submission" date="2019-10" db="EMBL/GenBank/DDBJ databases">
        <authorList>
            <consortium name="DOE Joint Genome Institute"/>
            <person name="Kuo A."/>
            <person name="Miyauchi S."/>
            <person name="Kiss E."/>
            <person name="Drula E."/>
            <person name="Kohler A."/>
            <person name="Sanchez-Garcia M."/>
            <person name="Andreopoulos B."/>
            <person name="Barry K.W."/>
            <person name="Bonito G."/>
            <person name="Buee M."/>
            <person name="Carver A."/>
            <person name="Chen C."/>
            <person name="Cichocki N."/>
            <person name="Clum A."/>
            <person name="Culley D."/>
            <person name="Crous P.W."/>
            <person name="Fauchery L."/>
            <person name="Girlanda M."/>
            <person name="Hayes R."/>
            <person name="Keri Z."/>
            <person name="LaButti K."/>
            <person name="Lipzen A."/>
            <person name="Lombard V."/>
            <person name="Magnuson J."/>
            <person name="Maillard F."/>
            <person name="Morin E."/>
            <person name="Murat C."/>
            <person name="Nolan M."/>
            <person name="Ohm R."/>
            <person name="Pangilinan J."/>
            <person name="Pereira M."/>
            <person name="Perotto S."/>
            <person name="Peter M."/>
            <person name="Riley R."/>
            <person name="Sitrit Y."/>
            <person name="Stielow B."/>
            <person name="Szollosi G."/>
            <person name="Zifcakova L."/>
            <person name="Stursova M."/>
            <person name="Spatafora J.W."/>
            <person name="Tedersoo L."/>
            <person name="Vaario L.-M."/>
            <person name="Yamada A."/>
            <person name="Yan M."/>
            <person name="Wang P."/>
            <person name="Xu J."/>
            <person name="Bruns T."/>
            <person name="Baldrian P."/>
            <person name="Vilgalys R."/>
            <person name="Henrissat B."/>
            <person name="Grigoriev I.V."/>
            <person name="Hibbett D."/>
            <person name="Nagy L.G."/>
            <person name="Martin F.M."/>
        </authorList>
    </citation>
    <scope>NUCLEOTIDE SEQUENCE</scope>
    <source>
        <strain evidence="3">Prilba</strain>
    </source>
</reference>
<organism evidence="3 4">
    <name type="scientific">Russula ochroleuca</name>
    <dbReference type="NCBI Taxonomy" id="152965"/>
    <lineage>
        <taxon>Eukaryota</taxon>
        <taxon>Fungi</taxon>
        <taxon>Dikarya</taxon>
        <taxon>Basidiomycota</taxon>
        <taxon>Agaricomycotina</taxon>
        <taxon>Agaricomycetes</taxon>
        <taxon>Russulales</taxon>
        <taxon>Russulaceae</taxon>
        <taxon>Russula</taxon>
    </lineage>
</organism>
<name>A0A9P5MSA2_9AGAM</name>
<dbReference type="AlphaFoldDB" id="A0A9P5MSA2"/>
<evidence type="ECO:0000256" key="2">
    <source>
        <dbReference type="SAM" id="SignalP"/>
    </source>
</evidence>